<dbReference type="InterPro" id="IPR050364">
    <property type="entry name" value="Cytochrome_P450_fung"/>
</dbReference>
<protein>
    <recommendedName>
        <fullName evidence="11">Cytochrome P450</fullName>
    </recommendedName>
</protein>
<comment type="cofactor">
    <cofactor evidence="5">
        <name>heme</name>
        <dbReference type="ChEBI" id="CHEBI:30413"/>
    </cofactor>
</comment>
<feature type="transmembrane region" description="Helical" evidence="7">
    <location>
        <begin position="290"/>
        <end position="311"/>
    </location>
</feature>
<gene>
    <name evidence="9" type="ORF">DL546_007914</name>
</gene>
<dbReference type="GO" id="GO:0005506">
    <property type="term" value="F:iron ion binding"/>
    <property type="evidence" value="ECO:0007669"/>
    <property type="project" value="InterPro"/>
</dbReference>
<keyword evidence="2 5" id="KW-0479">Metal-binding</keyword>
<keyword evidence="7" id="KW-1133">Transmembrane helix</keyword>
<dbReference type="PANTHER" id="PTHR46300">
    <property type="entry name" value="P450, PUTATIVE (EUROFUNG)-RELATED-RELATED"/>
    <property type="match status" value="1"/>
</dbReference>
<dbReference type="Gene3D" id="1.10.630.10">
    <property type="entry name" value="Cytochrome P450"/>
    <property type="match status" value="1"/>
</dbReference>
<dbReference type="InterPro" id="IPR002401">
    <property type="entry name" value="Cyt_P450_E_grp-I"/>
</dbReference>
<keyword evidence="5 6" id="KW-0349">Heme</keyword>
<dbReference type="InterPro" id="IPR017972">
    <property type="entry name" value="Cyt_P450_CS"/>
</dbReference>
<dbReference type="SUPFAM" id="SSF48264">
    <property type="entry name" value="Cytochrome P450"/>
    <property type="match status" value="1"/>
</dbReference>
<sequence length="609" mass="69980">MQPLTLLALGAAIVGCLAYQMLKAYRQINDPKSPPGPVQLPYVGRIHDLPIEFMWIKLKEWGDVYAQTGFYRTTMLGANFLVLTDEKIAEELLVKKAKFNSDRPVIRSLFDSKSTYGSMEYLPLMGKNEYWARQRKLTHSYLTEASNARYYNVMYFECKRWLARLIEDPDNFQAILEDMCSKVMCQLTWDDPELSTYCTKSAWGLLRQMSPAGPITNVLTPLWHLPWHLNPWKRAERKRHDEQQDWWMERLTTTREKMAKGEMRPCFTRQYLEKTSKKTTLSGDYEASCVLGMLALVGIFTVVGPLSYYLVAMIHHPKWQEAVQREVDEKCNGRLPTLEDAPNLPILRACIKETMRWRPNVPTGVAHETEADDIFRGYFIPKGTRILPLDWAFLRNCDKYPDPDSFRPERWLEPGWPTYQEPLTQFPTIKGMTSFGWGQRQCLGQTLTQDELIVACGALAWAFTLKPKTDPKTGAALPVPTDKSNSLLIIRPDPFSMAFEPRSEKRKEEALRLWSQAERDDIAARKAFLEGLGNDRGEKGEPEAVPINGNGVKTDWLCNKMRDGDKERQNVSLDRLEQLKQDILIHIKSVPDLHAEPTPTAPIINRSTS</sequence>
<feature type="chain" id="PRO_5019484909" description="Cytochrome P450" evidence="8">
    <location>
        <begin position="19"/>
        <end position="609"/>
    </location>
</feature>
<dbReference type="AlphaFoldDB" id="A0A420YL86"/>
<evidence type="ECO:0000256" key="7">
    <source>
        <dbReference type="SAM" id="Phobius"/>
    </source>
</evidence>
<dbReference type="GO" id="GO:0020037">
    <property type="term" value="F:heme binding"/>
    <property type="evidence" value="ECO:0007669"/>
    <property type="project" value="InterPro"/>
</dbReference>
<dbReference type="EMBL" id="QVQW01000004">
    <property type="protein sequence ID" value="RKU48556.1"/>
    <property type="molecule type" value="Genomic_DNA"/>
</dbReference>
<comment type="similarity">
    <text evidence="1 6">Belongs to the cytochrome P450 family.</text>
</comment>
<keyword evidence="7" id="KW-0472">Membrane</keyword>
<dbReference type="InterPro" id="IPR001128">
    <property type="entry name" value="Cyt_P450"/>
</dbReference>
<feature type="binding site" description="axial binding residue" evidence="5">
    <location>
        <position position="442"/>
    </location>
    <ligand>
        <name>heme</name>
        <dbReference type="ChEBI" id="CHEBI:30413"/>
    </ligand>
    <ligandPart>
        <name>Fe</name>
        <dbReference type="ChEBI" id="CHEBI:18248"/>
    </ligandPart>
</feature>
<dbReference type="GO" id="GO:0004497">
    <property type="term" value="F:monooxygenase activity"/>
    <property type="evidence" value="ECO:0007669"/>
    <property type="project" value="UniProtKB-KW"/>
</dbReference>
<keyword evidence="7" id="KW-0812">Transmembrane</keyword>
<dbReference type="Proteomes" id="UP000275385">
    <property type="component" value="Unassembled WGS sequence"/>
</dbReference>
<evidence type="ECO:0000256" key="3">
    <source>
        <dbReference type="ARBA" id="ARBA00023002"/>
    </source>
</evidence>
<dbReference type="OrthoDB" id="1103324at2759"/>
<evidence type="ECO:0000256" key="8">
    <source>
        <dbReference type="SAM" id="SignalP"/>
    </source>
</evidence>
<dbReference type="Pfam" id="PF00067">
    <property type="entry name" value="p450"/>
    <property type="match status" value="1"/>
</dbReference>
<evidence type="ECO:0000256" key="2">
    <source>
        <dbReference type="ARBA" id="ARBA00022723"/>
    </source>
</evidence>
<evidence type="ECO:0000313" key="10">
    <source>
        <dbReference type="Proteomes" id="UP000275385"/>
    </source>
</evidence>
<dbReference type="GO" id="GO:0016705">
    <property type="term" value="F:oxidoreductase activity, acting on paired donors, with incorporation or reduction of molecular oxygen"/>
    <property type="evidence" value="ECO:0007669"/>
    <property type="project" value="InterPro"/>
</dbReference>
<proteinExistence type="inferred from homology"/>
<dbReference type="PROSITE" id="PS00086">
    <property type="entry name" value="CYTOCHROME_P450"/>
    <property type="match status" value="1"/>
</dbReference>
<keyword evidence="6" id="KW-0503">Monooxygenase</keyword>
<evidence type="ECO:0008006" key="11">
    <source>
        <dbReference type="Google" id="ProtNLM"/>
    </source>
</evidence>
<dbReference type="STRING" id="177199.A0A420YL86"/>
<name>A0A420YL86_9PEZI</name>
<evidence type="ECO:0000256" key="1">
    <source>
        <dbReference type="ARBA" id="ARBA00010617"/>
    </source>
</evidence>
<evidence type="ECO:0000313" key="9">
    <source>
        <dbReference type="EMBL" id="RKU48556.1"/>
    </source>
</evidence>
<organism evidence="9 10">
    <name type="scientific">Coniochaeta pulveracea</name>
    <dbReference type="NCBI Taxonomy" id="177199"/>
    <lineage>
        <taxon>Eukaryota</taxon>
        <taxon>Fungi</taxon>
        <taxon>Dikarya</taxon>
        <taxon>Ascomycota</taxon>
        <taxon>Pezizomycotina</taxon>
        <taxon>Sordariomycetes</taxon>
        <taxon>Sordariomycetidae</taxon>
        <taxon>Coniochaetales</taxon>
        <taxon>Coniochaetaceae</taxon>
        <taxon>Coniochaeta</taxon>
    </lineage>
</organism>
<evidence type="ECO:0000256" key="5">
    <source>
        <dbReference type="PIRSR" id="PIRSR602401-1"/>
    </source>
</evidence>
<keyword evidence="4 5" id="KW-0408">Iron</keyword>
<dbReference type="PRINTS" id="PR00463">
    <property type="entry name" value="EP450I"/>
</dbReference>
<keyword evidence="3 6" id="KW-0560">Oxidoreductase</keyword>
<reference evidence="9 10" key="1">
    <citation type="submission" date="2018-08" db="EMBL/GenBank/DDBJ databases">
        <title>Draft genome of the lignicolous fungus Coniochaeta pulveracea.</title>
        <authorList>
            <person name="Borstlap C.J."/>
            <person name="De Witt R.N."/>
            <person name="Botha A."/>
            <person name="Volschenk H."/>
        </authorList>
    </citation>
    <scope>NUCLEOTIDE SEQUENCE [LARGE SCALE GENOMIC DNA]</scope>
    <source>
        <strain evidence="9 10">CAB683</strain>
    </source>
</reference>
<accession>A0A420YL86</accession>
<comment type="caution">
    <text evidence="9">The sequence shown here is derived from an EMBL/GenBank/DDBJ whole genome shotgun (WGS) entry which is preliminary data.</text>
</comment>
<keyword evidence="8" id="KW-0732">Signal</keyword>
<feature type="signal peptide" evidence="8">
    <location>
        <begin position="1"/>
        <end position="18"/>
    </location>
</feature>
<dbReference type="InterPro" id="IPR036396">
    <property type="entry name" value="Cyt_P450_sf"/>
</dbReference>
<keyword evidence="10" id="KW-1185">Reference proteome</keyword>
<evidence type="ECO:0000256" key="4">
    <source>
        <dbReference type="ARBA" id="ARBA00023004"/>
    </source>
</evidence>
<evidence type="ECO:0000256" key="6">
    <source>
        <dbReference type="RuleBase" id="RU000461"/>
    </source>
</evidence>
<dbReference type="PANTHER" id="PTHR46300:SF6">
    <property type="entry name" value="CYTOCHROME P450 2C30"/>
    <property type="match status" value="1"/>
</dbReference>